<evidence type="ECO:0000256" key="1">
    <source>
        <dbReference type="SAM" id="SignalP"/>
    </source>
</evidence>
<evidence type="ECO:0000313" key="2">
    <source>
        <dbReference type="EMBL" id="SFZ96777.1"/>
    </source>
</evidence>
<feature type="signal peptide" evidence="1">
    <location>
        <begin position="1"/>
        <end position="18"/>
    </location>
</feature>
<keyword evidence="3" id="KW-1185">Reference proteome</keyword>
<gene>
    <name evidence="2" type="ORF">SAMN05216324_1268</name>
</gene>
<dbReference type="AlphaFoldDB" id="A0A1K2IWG2"/>
<organism evidence="2 3">
    <name type="scientific">Chryseobacterium limigenitum</name>
    <dbReference type="NCBI Taxonomy" id="1612149"/>
    <lineage>
        <taxon>Bacteria</taxon>
        <taxon>Pseudomonadati</taxon>
        <taxon>Bacteroidota</taxon>
        <taxon>Flavobacteriia</taxon>
        <taxon>Flavobacteriales</taxon>
        <taxon>Weeksellaceae</taxon>
        <taxon>Chryseobacterium group</taxon>
        <taxon>Chryseobacterium</taxon>
    </lineage>
</organism>
<evidence type="ECO:0000313" key="3">
    <source>
        <dbReference type="Proteomes" id="UP000182034"/>
    </source>
</evidence>
<dbReference type="EMBL" id="FPKW01000026">
    <property type="protein sequence ID" value="SFZ96777.1"/>
    <property type="molecule type" value="Genomic_DNA"/>
</dbReference>
<accession>A0A1K2IWG2</accession>
<feature type="chain" id="PRO_5013335388" evidence="1">
    <location>
        <begin position="19"/>
        <end position="63"/>
    </location>
</feature>
<proteinExistence type="predicted"/>
<protein>
    <submittedName>
        <fullName evidence="2">Uncharacterized protein</fullName>
    </submittedName>
</protein>
<dbReference type="Proteomes" id="UP000182034">
    <property type="component" value="Unassembled WGS sequence"/>
</dbReference>
<reference evidence="3" key="1">
    <citation type="submission" date="2016-10" db="EMBL/GenBank/DDBJ databases">
        <authorList>
            <person name="Varghese N."/>
            <person name="Submissions S."/>
        </authorList>
    </citation>
    <scope>NUCLEOTIDE SEQUENCE [LARGE SCALE GENOMIC DNA]</scope>
    <source>
        <strain evidence="3">SUR2</strain>
    </source>
</reference>
<keyword evidence="1" id="KW-0732">Signal</keyword>
<dbReference type="STRING" id="1612149.SAMN05216324_1268"/>
<sequence>MKKKMPSLASLASSLVSAQAGISRVDAKVNYDVMKRDSSVIPEEFLSQTLNNTHLLNDQYYNI</sequence>
<name>A0A1K2IWG2_9FLAO</name>